<comment type="subunit">
    <text evidence="4">Monomer.</text>
</comment>
<dbReference type="EMBL" id="JAIQDJ010000005">
    <property type="protein sequence ID" value="MBZ4186646.1"/>
    <property type="molecule type" value="Genomic_DNA"/>
</dbReference>
<dbReference type="InterPro" id="IPR023943">
    <property type="entry name" value="Enolase-ppase_E1"/>
</dbReference>
<dbReference type="EC" id="3.1.3.77" evidence="4"/>
<evidence type="ECO:0000256" key="2">
    <source>
        <dbReference type="ARBA" id="ARBA00022801"/>
    </source>
</evidence>
<evidence type="ECO:0000313" key="5">
    <source>
        <dbReference type="EMBL" id="MBZ4186646.1"/>
    </source>
</evidence>
<dbReference type="SUPFAM" id="SSF56784">
    <property type="entry name" value="HAD-like"/>
    <property type="match status" value="1"/>
</dbReference>
<dbReference type="PANTHER" id="PTHR20371:SF1">
    <property type="entry name" value="ENOLASE-PHOSPHATASE E1"/>
    <property type="match status" value="1"/>
</dbReference>
<dbReference type="GO" id="GO:0043874">
    <property type="term" value="F:acireductone synthase activity"/>
    <property type="evidence" value="ECO:0007669"/>
    <property type="project" value="UniProtKB-EC"/>
</dbReference>
<organism evidence="5 6">
    <name type="scientific">Thermomonas beijingensis</name>
    <dbReference type="NCBI Taxonomy" id="2872701"/>
    <lineage>
        <taxon>Bacteria</taxon>
        <taxon>Pseudomonadati</taxon>
        <taxon>Pseudomonadota</taxon>
        <taxon>Gammaproteobacteria</taxon>
        <taxon>Lysobacterales</taxon>
        <taxon>Lysobacteraceae</taxon>
        <taxon>Thermomonas</taxon>
    </lineage>
</organism>
<dbReference type="RefSeq" id="WP_223629320.1">
    <property type="nucleotide sequence ID" value="NZ_JAIQDJ010000005.1"/>
</dbReference>
<dbReference type="HAMAP" id="MF_01681">
    <property type="entry name" value="Salvage_MtnC"/>
    <property type="match status" value="1"/>
</dbReference>
<dbReference type="SFLD" id="SFLDG01129">
    <property type="entry name" value="C1.5:_HAD__Beta-PGM__Phosphata"/>
    <property type="match status" value="1"/>
</dbReference>
<dbReference type="PRINTS" id="PR00413">
    <property type="entry name" value="HADHALOGNASE"/>
</dbReference>
<dbReference type="Gene3D" id="1.10.720.60">
    <property type="match status" value="1"/>
</dbReference>
<keyword evidence="1 4" id="KW-0028">Amino-acid biosynthesis</keyword>
<dbReference type="Proteomes" id="UP001430290">
    <property type="component" value="Unassembled WGS sequence"/>
</dbReference>
<comment type="catalytic activity">
    <reaction evidence="4">
        <text>5-methylsulfanyl-2,3-dioxopentyl phosphate + H2O = 1,2-dihydroxy-5-(methylsulfanyl)pent-1-en-3-one + phosphate</text>
        <dbReference type="Rhea" id="RHEA:21700"/>
        <dbReference type="ChEBI" id="CHEBI:15377"/>
        <dbReference type="ChEBI" id="CHEBI:43474"/>
        <dbReference type="ChEBI" id="CHEBI:49252"/>
        <dbReference type="ChEBI" id="CHEBI:58828"/>
        <dbReference type="EC" id="3.1.3.77"/>
    </reaction>
</comment>
<accession>A0ABS7TFV6</accession>
<dbReference type="CDD" id="cd01629">
    <property type="entry name" value="HAD_EP"/>
    <property type="match status" value="1"/>
</dbReference>
<name>A0ABS7TFV6_9GAMM</name>
<gene>
    <name evidence="4 5" type="primary">mtnC</name>
    <name evidence="5" type="ORF">K7B09_09965</name>
</gene>
<reference evidence="5" key="1">
    <citation type="submission" date="2021-09" db="EMBL/GenBank/DDBJ databases">
        <authorList>
            <person name="Wu T."/>
            <person name="Guo S.Z."/>
        </authorList>
    </citation>
    <scope>NUCLEOTIDE SEQUENCE</scope>
    <source>
        <strain evidence="5">RSS-23</strain>
    </source>
</reference>
<keyword evidence="3 4" id="KW-0486">Methionine biosynthesis</keyword>
<comment type="pathway">
    <text evidence="4">Amino-acid biosynthesis; L-methionine biosynthesis via salvage pathway; L-methionine from S-methyl-5-thio-alpha-D-ribose 1-phosphate: step 3/6.</text>
</comment>
<keyword evidence="6" id="KW-1185">Reference proteome</keyword>
<keyword evidence="4" id="KW-0479">Metal-binding</keyword>
<comment type="similarity">
    <text evidence="4">Belongs to the HAD-like hydrolase superfamily. MasA/MtnC family.</text>
</comment>
<dbReference type="Gene3D" id="3.40.50.1000">
    <property type="entry name" value="HAD superfamily/HAD-like"/>
    <property type="match status" value="1"/>
</dbReference>
<dbReference type="SFLD" id="SFLDS00003">
    <property type="entry name" value="Haloacid_Dehalogenase"/>
    <property type="match status" value="1"/>
</dbReference>
<dbReference type="SFLD" id="SFLDG01133">
    <property type="entry name" value="C1.5.4:_Enolase-phosphatase_Li"/>
    <property type="match status" value="1"/>
</dbReference>
<evidence type="ECO:0000256" key="1">
    <source>
        <dbReference type="ARBA" id="ARBA00022605"/>
    </source>
</evidence>
<dbReference type="SFLD" id="SFLDF00044">
    <property type="entry name" value="enolase-phosphatase"/>
    <property type="match status" value="1"/>
</dbReference>
<comment type="pathway">
    <text evidence="4">Amino-acid biosynthesis; L-methionine biosynthesis via salvage pathway; L-methionine from S-methyl-5-thio-alpha-D-ribose 1-phosphate: step 4/6.</text>
</comment>
<keyword evidence="4" id="KW-0460">Magnesium</keyword>
<dbReference type="InterPro" id="IPR023214">
    <property type="entry name" value="HAD_sf"/>
</dbReference>
<protein>
    <recommendedName>
        <fullName evidence="4">Enolase-phosphatase E1</fullName>
        <ecNumber evidence="4">3.1.3.77</ecNumber>
    </recommendedName>
    <alternativeName>
        <fullName evidence="4">2,3-diketo-5-methylthio-1-phosphopentane phosphatase</fullName>
    </alternativeName>
</protein>
<dbReference type="NCBIfam" id="TIGR01691">
    <property type="entry name" value="enolase-ppase"/>
    <property type="match status" value="1"/>
</dbReference>
<dbReference type="InterPro" id="IPR036412">
    <property type="entry name" value="HAD-like_sf"/>
</dbReference>
<evidence type="ECO:0000256" key="4">
    <source>
        <dbReference type="HAMAP-Rule" id="MF_01681"/>
    </source>
</evidence>
<comment type="caution">
    <text evidence="5">The sequence shown here is derived from an EMBL/GenBank/DDBJ whole genome shotgun (WGS) entry which is preliminary data.</text>
</comment>
<dbReference type="PANTHER" id="PTHR20371">
    <property type="entry name" value="ENOLASE-PHOSPHATASE E1"/>
    <property type="match status" value="1"/>
</dbReference>
<evidence type="ECO:0000256" key="3">
    <source>
        <dbReference type="ARBA" id="ARBA00023167"/>
    </source>
</evidence>
<dbReference type="Pfam" id="PF00702">
    <property type="entry name" value="Hydrolase"/>
    <property type="match status" value="1"/>
</dbReference>
<comment type="function">
    <text evidence="4">Bifunctional enzyme that catalyzes the enolization of 2,3-diketo-5-methylthiopentyl-1-phosphate (DK-MTP-1-P) into the intermediate 2-hydroxy-3-keto-5-methylthiopentenyl-1-phosphate (HK-MTPenyl-1-P), which is then dephosphorylated to form the acireductone 1,2-dihydroxy-3-keto-5-methylthiopentene (DHK-MTPene).</text>
</comment>
<evidence type="ECO:0000313" key="6">
    <source>
        <dbReference type="Proteomes" id="UP001430290"/>
    </source>
</evidence>
<sequence>MTTILTDIEGTTSSISFVKDVLFPYARAALPGFVREHGHAAEVRRWLDQVAIEISASACQDAVIVETLQGWIDTDRKHTALKALQGMVWAAGYQDGDFTAPLYPDVAPALRQWHAAGHRLAVYSSGSVPAQKLLFAHTDSGDLVSLFSAFFDTEVGGKRDVTSYTTIAAHLQQAPSDILFLSDVVQELDAARDAGLRTVLLDRRNDYPQPRSGDAANGHLRVESFAQINPLQAHTAGMWPITQGESSSV</sequence>
<keyword evidence="2 4" id="KW-0378">Hydrolase</keyword>
<dbReference type="NCBIfam" id="TIGR01549">
    <property type="entry name" value="HAD-SF-IA-v1"/>
    <property type="match status" value="1"/>
</dbReference>
<proteinExistence type="inferred from homology"/>
<dbReference type="InterPro" id="IPR006439">
    <property type="entry name" value="HAD-SF_hydro_IA"/>
</dbReference>
<comment type="cofactor">
    <cofactor evidence="4">
        <name>Mg(2+)</name>
        <dbReference type="ChEBI" id="CHEBI:18420"/>
    </cofactor>
    <text evidence="4">Binds 1 Mg(2+) ion per subunit.</text>
</comment>